<evidence type="ECO:0000256" key="6">
    <source>
        <dbReference type="ARBA" id="ARBA00022698"/>
    </source>
</evidence>
<reference evidence="13 14" key="2">
    <citation type="journal article" date="2007" name="PLoS Biol.">
        <title>Principles of genome evolution in the Drosophila melanogaster species group.</title>
        <authorList>
            <person name="Ranz J.M."/>
            <person name="Maurin D."/>
            <person name="Chan Y.S."/>
            <person name="von Grotthuss M."/>
            <person name="Hillier L.W."/>
            <person name="Roote J."/>
            <person name="Ashburner M."/>
            <person name="Bergman C.M."/>
        </authorList>
    </citation>
    <scope>NUCLEOTIDE SEQUENCE [LARGE SCALE GENOMIC DNA]</scope>
    <source>
        <strain evidence="14">Tai18E2 / Tucson 14021-0261.01</strain>
    </source>
</reference>
<dbReference type="Proteomes" id="UP000002282">
    <property type="component" value="Chromosome 3R"/>
</dbReference>
<dbReference type="EC" id="3.4.25.1" evidence="3"/>
<dbReference type="InterPro" id="IPR000243">
    <property type="entry name" value="Pept_T1A_subB"/>
</dbReference>
<dbReference type="PANTHER" id="PTHR32194">
    <property type="entry name" value="METALLOPROTEASE TLDD"/>
    <property type="match status" value="1"/>
</dbReference>
<dbReference type="AlphaFoldDB" id="B4PV62"/>
<proteinExistence type="predicted"/>
<keyword evidence="7 13" id="KW-0378">Hydrolase</keyword>
<evidence type="ECO:0000256" key="5">
    <source>
        <dbReference type="ARBA" id="ARBA00022670"/>
    </source>
</evidence>
<dbReference type="SUPFAM" id="SSF56235">
    <property type="entry name" value="N-terminal nucleophile aminohydrolases (Ntn hydrolases)"/>
    <property type="match status" value="1"/>
</dbReference>
<dbReference type="Pfam" id="PF00227">
    <property type="entry name" value="Proteasome"/>
    <property type="match status" value="1"/>
</dbReference>
<reference evidence="13 14" key="1">
    <citation type="journal article" date="2007" name="Nature">
        <title>Evolution of genes and genomes on the Drosophila phylogeny.</title>
        <authorList>
            <consortium name="Drosophila 12 Genomes Consortium"/>
            <person name="Clark A.G."/>
            <person name="Eisen M.B."/>
            <person name="Smith D.R."/>
            <person name="Bergman C.M."/>
            <person name="Oliver B."/>
            <person name="Markow T.A."/>
            <person name="Kaufman T.C."/>
            <person name="Kellis M."/>
            <person name="Gelbart W."/>
            <person name="Iyer V.N."/>
            <person name="Pollard D.A."/>
            <person name="Sackton T.B."/>
            <person name="Larracuente A.M."/>
            <person name="Singh N.D."/>
            <person name="Abad J.P."/>
            <person name="Abt D.N."/>
            <person name="Adryan B."/>
            <person name="Aguade M."/>
            <person name="Akashi H."/>
            <person name="Anderson W.W."/>
            <person name="Aquadro C.F."/>
            <person name="Ardell D.H."/>
            <person name="Arguello R."/>
            <person name="Artieri C.G."/>
            <person name="Barbash D.A."/>
            <person name="Barker D."/>
            <person name="Barsanti P."/>
            <person name="Batterham P."/>
            <person name="Batzoglou S."/>
            <person name="Begun D."/>
            <person name="Bhutkar A."/>
            <person name="Blanco E."/>
            <person name="Bosak S.A."/>
            <person name="Bradley R.K."/>
            <person name="Brand A.D."/>
            <person name="Brent M.R."/>
            <person name="Brooks A.N."/>
            <person name="Brown R.H."/>
            <person name="Butlin R.K."/>
            <person name="Caggese C."/>
            <person name="Calvi B.R."/>
            <person name="Bernardo de Carvalho A."/>
            <person name="Caspi A."/>
            <person name="Castrezana S."/>
            <person name="Celniker S.E."/>
            <person name="Chang J.L."/>
            <person name="Chapple C."/>
            <person name="Chatterji S."/>
            <person name="Chinwalla A."/>
            <person name="Civetta A."/>
            <person name="Clifton S.W."/>
            <person name="Comeron J.M."/>
            <person name="Costello J.C."/>
            <person name="Coyne J.A."/>
            <person name="Daub J."/>
            <person name="David R.G."/>
            <person name="Delcher A.L."/>
            <person name="Delehaunty K."/>
            <person name="Do C.B."/>
            <person name="Ebling H."/>
            <person name="Edwards K."/>
            <person name="Eickbush T."/>
            <person name="Evans J.D."/>
            <person name="Filipski A."/>
            <person name="Findeiss S."/>
            <person name="Freyhult E."/>
            <person name="Fulton L."/>
            <person name="Fulton R."/>
            <person name="Garcia A.C."/>
            <person name="Gardiner A."/>
            <person name="Garfield D.A."/>
            <person name="Garvin B.E."/>
            <person name="Gibson G."/>
            <person name="Gilbert D."/>
            <person name="Gnerre S."/>
            <person name="Godfrey J."/>
            <person name="Good R."/>
            <person name="Gotea V."/>
            <person name="Gravely B."/>
            <person name="Greenberg A.J."/>
            <person name="Griffiths-Jones S."/>
            <person name="Gross S."/>
            <person name="Guigo R."/>
            <person name="Gustafson E.A."/>
            <person name="Haerty W."/>
            <person name="Hahn M.W."/>
            <person name="Halligan D.L."/>
            <person name="Halpern A.L."/>
            <person name="Halter G.M."/>
            <person name="Han M.V."/>
            <person name="Heger A."/>
            <person name="Hillier L."/>
            <person name="Hinrichs A.S."/>
            <person name="Holmes I."/>
            <person name="Hoskins R.A."/>
            <person name="Hubisz M.J."/>
            <person name="Hultmark D."/>
            <person name="Huntley M.A."/>
            <person name="Jaffe D.B."/>
            <person name="Jagadeeshan S."/>
            <person name="Jeck W.R."/>
            <person name="Johnson J."/>
            <person name="Jones C.D."/>
            <person name="Jordan W.C."/>
            <person name="Karpen G.H."/>
            <person name="Kataoka E."/>
            <person name="Keightley P.D."/>
            <person name="Kheradpour P."/>
            <person name="Kirkness E.F."/>
            <person name="Koerich L.B."/>
            <person name="Kristiansen K."/>
            <person name="Kudrna D."/>
            <person name="Kulathinal R.J."/>
            <person name="Kumar S."/>
            <person name="Kwok R."/>
            <person name="Lander E."/>
            <person name="Langley C.H."/>
            <person name="Lapoint R."/>
            <person name="Lazzaro B.P."/>
            <person name="Lee S.J."/>
            <person name="Levesque L."/>
            <person name="Li R."/>
            <person name="Lin C.F."/>
            <person name="Lin M.F."/>
            <person name="Lindblad-Toh K."/>
            <person name="Llopart A."/>
            <person name="Long M."/>
            <person name="Low L."/>
            <person name="Lozovsky E."/>
            <person name="Lu J."/>
            <person name="Luo M."/>
            <person name="Machado C.A."/>
            <person name="Makalowski W."/>
            <person name="Marzo M."/>
            <person name="Matsuda M."/>
            <person name="Matzkin L."/>
            <person name="McAllister B."/>
            <person name="McBride C.S."/>
            <person name="McKernan B."/>
            <person name="McKernan K."/>
            <person name="Mendez-Lago M."/>
            <person name="Minx P."/>
            <person name="Mollenhauer M.U."/>
            <person name="Montooth K."/>
            <person name="Mount S.M."/>
            <person name="Mu X."/>
            <person name="Myers E."/>
            <person name="Negre B."/>
            <person name="Newfeld S."/>
            <person name="Nielsen R."/>
            <person name="Noor M.A."/>
            <person name="O'Grady P."/>
            <person name="Pachter L."/>
            <person name="Papaceit M."/>
            <person name="Parisi M.J."/>
            <person name="Parisi M."/>
            <person name="Parts L."/>
            <person name="Pedersen J.S."/>
            <person name="Pesole G."/>
            <person name="Phillippy A.M."/>
            <person name="Ponting C.P."/>
            <person name="Pop M."/>
            <person name="Porcelli D."/>
            <person name="Powell J.R."/>
            <person name="Prohaska S."/>
            <person name="Pruitt K."/>
            <person name="Puig M."/>
            <person name="Quesneville H."/>
            <person name="Ram K.R."/>
            <person name="Rand D."/>
            <person name="Rasmussen M.D."/>
            <person name="Reed L.K."/>
            <person name="Reenan R."/>
            <person name="Reily A."/>
            <person name="Remington K.A."/>
            <person name="Rieger T.T."/>
            <person name="Ritchie M.G."/>
            <person name="Robin C."/>
            <person name="Rogers Y.H."/>
            <person name="Rohde C."/>
            <person name="Rozas J."/>
            <person name="Rubenfield M.J."/>
            <person name="Ruiz A."/>
            <person name="Russo S."/>
            <person name="Salzberg S.L."/>
            <person name="Sanchez-Gracia A."/>
            <person name="Saranga D.J."/>
            <person name="Sato H."/>
            <person name="Schaeffer S.W."/>
            <person name="Schatz M.C."/>
            <person name="Schlenke T."/>
            <person name="Schwartz R."/>
            <person name="Segarra C."/>
            <person name="Singh R.S."/>
            <person name="Sirot L."/>
            <person name="Sirota M."/>
            <person name="Sisneros N.B."/>
            <person name="Smith C.D."/>
            <person name="Smith T.F."/>
            <person name="Spieth J."/>
            <person name="Stage D.E."/>
            <person name="Stark A."/>
            <person name="Stephan W."/>
            <person name="Strausberg R.L."/>
            <person name="Strempel S."/>
            <person name="Sturgill D."/>
            <person name="Sutton G."/>
            <person name="Sutton G.G."/>
            <person name="Tao W."/>
            <person name="Teichmann S."/>
            <person name="Tobari Y.N."/>
            <person name="Tomimura Y."/>
            <person name="Tsolas J.M."/>
            <person name="Valente V.L."/>
            <person name="Venter E."/>
            <person name="Venter J.C."/>
            <person name="Vicario S."/>
            <person name="Vieira F.G."/>
            <person name="Vilella A.J."/>
            <person name="Villasante A."/>
            <person name="Walenz B."/>
            <person name="Wang J."/>
            <person name="Wasserman M."/>
            <person name="Watts T."/>
            <person name="Wilson D."/>
            <person name="Wilson R.K."/>
            <person name="Wing R.A."/>
            <person name="Wolfner M.F."/>
            <person name="Wong A."/>
            <person name="Wong G.K."/>
            <person name="Wu C.I."/>
            <person name="Wu G."/>
            <person name="Yamamoto D."/>
            <person name="Yang H.P."/>
            <person name="Yang S.P."/>
            <person name="Yorke J.A."/>
            <person name="Yoshida K."/>
            <person name="Zdobnov E."/>
            <person name="Zhang P."/>
            <person name="Zhang Y."/>
            <person name="Zimin A.V."/>
            <person name="Baldwin J."/>
            <person name="Abdouelleil A."/>
            <person name="Abdulkadir J."/>
            <person name="Abebe A."/>
            <person name="Abera B."/>
            <person name="Abreu J."/>
            <person name="Acer S.C."/>
            <person name="Aftuck L."/>
            <person name="Alexander A."/>
            <person name="An P."/>
            <person name="Anderson E."/>
            <person name="Anderson S."/>
            <person name="Arachi H."/>
            <person name="Azer M."/>
            <person name="Bachantsang P."/>
            <person name="Barry A."/>
            <person name="Bayul T."/>
            <person name="Berlin A."/>
            <person name="Bessette D."/>
            <person name="Bloom T."/>
            <person name="Blye J."/>
            <person name="Boguslavskiy L."/>
            <person name="Bonnet C."/>
            <person name="Boukhgalter B."/>
            <person name="Bourzgui I."/>
            <person name="Brown A."/>
            <person name="Cahill P."/>
            <person name="Channer S."/>
            <person name="Cheshatsang Y."/>
            <person name="Chuda L."/>
            <person name="Citroen M."/>
            <person name="Collymore A."/>
            <person name="Cooke P."/>
            <person name="Costello M."/>
            <person name="D'Aco K."/>
            <person name="Daza R."/>
            <person name="De Haan G."/>
            <person name="DeGray S."/>
            <person name="DeMaso C."/>
            <person name="Dhargay N."/>
            <person name="Dooley K."/>
            <person name="Dooley E."/>
            <person name="Doricent M."/>
            <person name="Dorje P."/>
            <person name="Dorjee K."/>
            <person name="Dupes A."/>
            <person name="Elong R."/>
            <person name="Falk J."/>
            <person name="Farina A."/>
            <person name="Faro S."/>
            <person name="Ferguson D."/>
            <person name="Fisher S."/>
            <person name="Foley C.D."/>
            <person name="Franke A."/>
            <person name="Friedrich D."/>
            <person name="Gadbois L."/>
            <person name="Gearin G."/>
            <person name="Gearin C.R."/>
            <person name="Giannoukos G."/>
            <person name="Goode T."/>
            <person name="Graham J."/>
            <person name="Grandbois E."/>
            <person name="Grewal S."/>
            <person name="Gyaltsen K."/>
            <person name="Hafez N."/>
            <person name="Hagos B."/>
            <person name="Hall J."/>
            <person name="Henson C."/>
            <person name="Hollinger A."/>
            <person name="Honan T."/>
            <person name="Huard M.D."/>
            <person name="Hughes L."/>
            <person name="Hurhula B."/>
            <person name="Husby M.E."/>
            <person name="Kamat A."/>
            <person name="Kanga B."/>
            <person name="Kashin S."/>
            <person name="Khazanovich D."/>
            <person name="Kisner P."/>
            <person name="Lance K."/>
            <person name="Lara M."/>
            <person name="Lee W."/>
            <person name="Lennon N."/>
            <person name="Letendre F."/>
            <person name="LeVine R."/>
            <person name="Lipovsky A."/>
            <person name="Liu X."/>
            <person name="Liu J."/>
            <person name="Liu S."/>
            <person name="Lokyitsang T."/>
            <person name="Lokyitsang Y."/>
            <person name="Lubonja R."/>
            <person name="Lui A."/>
            <person name="MacDonald P."/>
            <person name="Magnisalis V."/>
            <person name="Maru K."/>
            <person name="Matthews C."/>
            <person name="McCusker W."/>
            <person name="McDonough S."/>
            <person name="Mehta T."/>
            <person name="Meldrim J."/>
            <person name="Meneus L."/>
            <person name="Mihai O."/>
            <person name="Mihalev A."/>
            <person name="Mihova T."/>
            <person name="Mittelman R."/>
            <person name="Mlenga V."/>
            <person name="Montmayeur A."/>
            <person name="Mulrain L."/>
            <person name="Navidi A."/>
            <person name="Naylor J."/>
            <person name="Negash T."/>
            <person name="Nguyen T."/>
            <person name="Nguyen N."/>
            <person name="Nicol R."/>
            <person name="Norbu C."/>
            <person name="Norbu N."/>
            <person name="Novod N."/>
            <person name="O'Neill B."/>
            <person name="Osman S."/>
            <person name="Markiewicz E."/>
            <person name="Oyono O.L."/>
            <person name="Patti C."/>
            <person name="Phunkhang P."/>
            <person name="Pierre F."/>
            <person name="Priest M."/>
            <person name="Raghuraman S."/>
            <person name="Rege F."/>
            <person name="Reyes R."/>
            <person name="Rise C."/>
            <person name="Rogov P."/>
            <person name="Ross K."/>
            <person name="Ryan E."/>
            <person name="Settipalli S."/>
            <person name="Shea T."/>
            <person name="Sherpa N."/>
            <person name="Shi L."/>
            <person name="Shih D."/>
            <person name="Sparrow T."/>
            <person name="Spaulding J."/>
            <person name="Stalker J."/>
            <person name="Stange-Thomann N."/>
            <person name="Stavropoulos S."/>
            <person name="Stone C."/>
            <person name="Strader C."/>
            <person name="Tesfaye S."/>
            <person name="Thomson T."/>
            <person name="Thoulutsang Y."/>
            <person name="Thoulutsang D."/>
            <person name="Topham K."/>
            <person name="Topping I."/>
            <person name="Tsamla T."/>
            <person name="Vassiliev H."/>
            <person name="Vo A."/>
            <person name="Wangchuk T."/>
            <person name="Wangdi T."/>
            <person name="Weiand M."/>
            <person name="Wilkinson J."/>
            <person name="Wilson A."/>
            <person name="Yadav S."/>
            <person name="Young G."/>
            <person name="Yu Q."/>
            <person name="Zembek L."/>
            <person name="Zhong D."/>
            <person name="Zimmer A."/>
            <person name="Zwirko Z."/>
            <person name="Jaffe D.B."/>
            <person name="Alvarez P."/>
            <person name="Brockman W."/>
            <person name="Butler J."/>
            <person name="Chin C."/>
            <person name="Gnerre S."/>
            <person name="Grabherr M."/>
            <person name="Kleber M."/>
            <person name="Mauceli E."/>
            <person name="MacCallum I."/>
        </authorList>
    </citation>
    <scope>NUCLEOTIDE SEQUENCE [LARGE SCALE GENOMIC DNA]</scope>
    <source>
        <strain evidence="14">Tai18E2 / Tucson 14021-0261.01</strain>
    </source>
</reference>
<dbReference type="GO" id="GO:0004298">
    <property type="term" value="F:threonine-type endopeptidase activity"/>
    <property type="evidence" value="ECO:0007669"/>
    <property type="project" value="UniProtKB-KW"/>
</dbReference>
<accession>B4PV62</accession>
<dbReference type="GO" id="GO:0005634">
    <property type="term" value="C:nucleus"/>
    <property type="evidence" value="ECO:0007669"/>
    <property type="project" value="UniProtKB-SubCell"/>
</dbReference>
<dbReference type="EMBL" id="CM000160">
    <property type="protein sequence ID" value="EDW95731.1"/>
    <property type="molecule type" value="Genomic_DNA"/>
</dbReference>
<evidence type="ECO:0000256" key="8">
    <source>
        <dbReference type="ARBA" id="ARBA00022942"/>
    </source>
</evidence>
<feature type="compositionally biased region" description="Basic and acidic residues" evidence="12">
    <location>
        <begin position="315"/>
        <end position="324"/>
    </location>
</feature>
<protein>
    <recommendedName>
        <fullName evidence="3">proteasome endopeptidase complex</fullName>
        <ecNumber evidence="3">3.4.25.1</ecNumber>
    </recommendedName>
</protein>
<dbReference type="Gene3D" id="3.60.20.10">
    <property type="entry name" value="Glutamine Phosphoribosylpyrophosphate, subunit 1, domain 1"/>
    <property type="match status" value="1"/>
</dbReference>
<dbReference type="OMA" id="MNTGFRK"/>
<feature type="region of interest" description="Disordered" evidence="12">
    <location>
        <begin position="272"/>
        <end position="324"/>
    </location>
</feature>
<evidence type="ECO:0000256" key="2">
    <source>
        <dbReference type="ARBA" id="ARBA00004123"/>
    </source>
</evidence>
<evidence type="ECO:0000256" key="9">
    <source>
        <dbReference type="ARBA" id="ARBA00023242"/>
    </source>
</evidence>
<dbReference type="GO" id="GO:0051603">
    <property type="term" value="P:proteolysis involved in protein catabolic process"/>
    <property type="evidence" value="ECO:0007669"/>
    <property type="project" value="InterPro"/>
</dbReference>
<evidence type="ECO:0000313" key="14">
    <source>
        <dbReference type="Proteomes" id="UP000002282"/>
    </source>
</evidence>
<dbReference type="PANTHER" id="PTHR32194:SF4">
    <property type="entry name" value="PROTEASOME SUBUNIT BETA TYPE-7"/>
    <property type="match status" value="1"/>
</dbReference>
<comment type="subcellular location">
    <subcellularLocation>
        <location evidence="2">Nucleus</location>
    </subcellularLocation>
</comment>
<dbReference type="GO" id="GO:0005737">
    <property type="term" value="C:cytoplasm"/>
    <property type="evidence" value="ECO:0007669"/>
    <property type="project" value="TreeGrafter"/>
</dbReference>
<evidence type="ECO:0000256" key="12">
    <source>
        <dbReference type="SAM" id="MobiDB-lite"/>
    </source>
</evidence>
<evidence type="ECO:0000256" key="4">
    <source>
        <dbReference type="ARBA" id="ARBA00022490"/>
    </source>
</evidence>
<evidence type="ECO:0000256" key="10">
    <source>
        <dbReference type="ARBA" id="ARBA00026071"/>
    </source>
</evidence>
<organism evidence="13 14">
    <name type="scientific">Drosophila yakuba</name>
    <name type="common">Fruit fly</name>
    <dbReference type="NCBI Taxonomy" id="7245"/>
    <lineage>
        <taxon>Eukaryota</taxon>
        <taxon>Metazoa</taxon>
        <taxon>Ecdysozoa</taxon>
        <taxon>Arthropoda</taxon>
        <taxon>Hexapoda</taxon>
        <taxon>Insecta</taxon>
        <taxon>Pterygota</taxon>
        <taxon>Neoptera</taxon>
        <taxon>Endopterygota</taxon>
        <taxon>Diptera</taxon>
        <taxon>Brachycera</taxon>
        <taxon>Muscomorpha</taxon>
        <taxon>Ephydroidea</taxon>
        <taxon>Drosophilidae</taxon>
        <taxon>Drosophila</taxon>
        <taxon>Sophophora</taxon>
    </lineage>
</organism>
<dbReference type="OrthoDB" id="7854943at2759"/>
<comment type="catalytic activity">
    <reaction evidence="1">
        <text>Cleavage of peptide bonds with very broad specificity.</text>
        <dbReference type="EC" id="3.4.25.1"/>
    </reaction>
</comment>
<comment type="subunit">
    <text evidence="10">The 26S proteasome consists of a 20S proteasome core and two 19S regulatory subunits. The 20S proteasome core is composed of 28 subunits that are arranged in four stacked rings, resulting in a barrel-shaped structure. The two end rings are each formed by seven alpha subunits, and the two central rings are each formed by seven beta subunits. The catalytic chamber with the active sites is on the inside of the barrel.</text>
</comment>
<keyword evidence="14" id="KW-1185">Reference proteome</keyword>
<dbReference type="PRINTS" id="PR00141">
    <property type="entry name" value="PROTEASOME"/>
</dbReference>
<keyword evidence="4" id="KW-0963">Cytoplasm</keyword>
<evidence type="ECO:0000313" key="13">
    <source>
        <dbReference type="EMBL" id="EDW95731.1"/>
    </source>
</evidence>
<keyword evidence="9" id="KW-0539">Nucleus</keyword>
<dbReference type="GO" id="GO:0005839">
    <property type="term" value="C:proteasome core complex"/>
    <property type="evidence" value="ECO:0007669"/>
    <property type="project" value="InterPro"/>
</dbReference>
<dbReference type="InterPro" id="IPR001353">
    <property type="entry name" value="Proteasome_sua/b"/>
</dbReference>
<dbReference type="MEROPS" id="T01.A03"/>
<evidence type="ECO:0000256" key="7">
    <source>
        <dbReference type="ARBA" id="ARBA00022801"/>
    </source>
</evidence>
<keyword evidence="5" id="KW-0645">Protease</keyword>
<sequence length="324" mass="34956">MFNGIPTLMQYPARSPYLCGPSGFSFDNCLRNKRLIENGLSEPNRINTGTTLVGIVFDGGVIIGAESRATNGNIIPSKKSRKVCELQTNIFASGAGVARDTNALMELTRAQLALHRMNTGFRRVPVRCANQMMRQLLFRFNGNMQANVIIGGVDASGAHLFCTRFDGTTDPAPFTSLGSGNLSAMSILESRWSEDLSEKSACALACDAVAVGMKNDLNSGGMVNLCIVRRDFSVQWEEHFPLKDSPSRTNRMTIKPGCTTVLSTIVHQVVPWQGAPAGPKPGGSQCPVPGSGRASREEEARRRPPSLSPPGAKRWKGEGREEGS</sequence>
<dbReference type="PhylomeDB" id="B4PV62"/>
<evidence type="ECO:0000256" key="11">
    <source>
        <dbReference type="PIRSR" id="PIRSR600243-1"/>
    </source>
</evidence>
<dbReference type="HOGENOM" id="CLU_035750_3_1_1"/>
<keyword evidence="8" id="KW-0647">Proteasome</keyword>
<evidence type="ECO:0000256" key="3">
    <source>
        <dbReference type="ARBA" id="ARBA00012039"/>
    </source>
</evidence>
<name>B4PV62_DROYA</name>
<dbReference type="eggNOG" id="KOG0173">
    <property type="taxonomic scope" value="Eukaryota"/>
</dbReference>
<evidence type="ECO:0000256" key="1">
    <source>
        <dbReference type="ARBA" id="ARBA00001198"/>
    </source>
</evidence>
<keyword evidence="6" id="KW-0888">Threonine protease</keyword>
<feature type="active site" description="Nucleophile" evidence="11">
    <location>
        <position position="50"/>
    </location>
</feature>
<gene>
    <name evidence="13" type="primary">Dyak\GE25306</name>
    <name evidence="13" type="synonym">dyak_GLEANR_8925</name>
    <name evidence="13" type="synonym">GE25306</name>
    <name evidence="13" type="ORF">Dyak_GE25306</name>
</gene>
<dbReference type="InterPro" id="IPR023333">
    <property type="entry name" value="Proteasome_suB-type"/>
</dbReference>
<dbReference type="PROSITE" id="PS51476">
    <property type="entry name" value="PROTEASOME_BETA_2"/>
    <property type="match status" value="1"/>
</dbReference>
<dbReference type="InterPro" id="IPR029055">
    <property type="entry name" value="Ntn_hydrolases_N"/>
</dbReference>